<dbReference type="EMBL" id="JAFBFI010000005">
    <property type="protein sequence ID" value="MBM7692036.1"/>
    <property type="molecule type" value="Genomic_DNA"/>
</dbReference>
<dbReference type="RefSeq" id="WP_204540754.1">
    <property type="nucleotide sequence ID" value="NZ_JAFBFI010000005.1"/>
</dbReference>
<dbReference type="Proteomes" id="UP000823486">
    <property type="component" value="Unassembled WGS sequence"/>
</dbReference>
<gene>
    <name evidence="1" type="ORF">JOC77_001463</name>
</gene>
<organism evidence="1 2">
    <name type="scientific">Peribacillus deserti</name>
    <dbReference type="NCBI Taxonomy" id="673318"/>
    <lineage>
        <taxon>Bacteria</taxon>
        <taxon>Bacillati</taxon>
        <taxon>Bacillota</taxon>
        <taxon>Bacilli</taxon>
        <taxon>Bacillales</taxon>
        <taxon>Bacillaceae</taxon>
        <taxon>Peribacillus</taxon>
    </lineage>
</organism>
<accession>A0ABS2QIB3</accession>
<protein>
    <submittedName>
        <fullName evidence="1">Uncharacterized protein</fullName>
    </submittedName>
</protein>
<evidence type="ECO:0000313" key="1">
    <source>
        <dbReference type="EMBL" id="MBM7692036.1"/>
    </source>
</evidence>
<proteinExistence type="predicted"/>
<comment type="caution">
    <text evidence="1">The sequence shown here is derived from an EMBL/GenBank/DDBJ whole genome shotgun (WGS) entry which is preliminary data.</text>
</comment>
<name>A0ABS2QIB3_9BACI</name>
<evidence type="ECO:0000313" key="2">
    <source>
        <dbReference type="Proteomes" id="UP000823486"/>
    </source>
</evidence>
<keyword evidence="2" id="KW-1185">Reference proteome</keyword>
<reference evidence="1 2" key="1">
    <citation type="submission" date="2021-01" db="EMBL/GenBank/DDBJ databases">
        <title>Genomic Encyclopedia of Type Strains, Phase IV (KMG-IV): sequencing the most valuable type-strain genomes for metagenomic binning, comparative biology and taxonomic classification.</title>
        <authorList>
            <person name="Goeker M."/>
        </authorList>
    </citation>
    <scope>NUCLEOTIDE SEQUENCE [LARGE SCALE GENOMIC DNA]</scope>
    <source>
        <strain evidence="1 2">DSM 105482</strain>
    </source>
</reference>
<sequence length="167" mass="19495">MAKVKTVKIDGEEIYIFNSAIYIFESSKGYSLELGMIISEIVEQKYKKEENLFVEIELEDGREIHMIMHTGGVNGKLPQLQLYGELDDPEDYPNLMRVNENQADFPDIEKGISIEDIRKVEMPDVKVKLTATLPIDQSEWLKSLKKDKLNDILKEMIYEYWEKQETD</sequence>